<dbReference type="EMBL" id="OC927133">
    <property type="protein sequence ID" value="CAD7657064.1"/>
    <property type="molecule type" value="Genomic_DNA"/>
</dbReference>
<dbReference type="PANTHER" id="PTHR24373:SF275">
    <property type="entry name" value="TIR DOMAIN-CONTAINING PROTEIN"/>
    <property type="match status" value="1"/>
</dbReference>
<dbReference type="InterPro" id="IPR029071">
    <property type="entry name" value="Ubiquitin-like_domsf"/>
</dbReference>
<keyword evidence="1" id="KW-0732">Signal</keyword>
<dbReference type="InterPro" id="IPR050328">
    <property type="entry name" value="Dev_Immune_Receptor"/>
</dbReference>
<dbReference type="OrthoDB" id="5855206at2759"/>
<evidence type="ECO:0000259" key="2">
    <source>
        <dbReference type="Pfam" id="PF14560"/>
    </source>
</evidence>
<dbReference type="Gene3D" id="3.10.20.90">
    <property type="entry name" value="Phosphatidylinositol 3-kinase Catalytic Subunit, Chain A, domain 1"/>
    <property type="match status" value="1"/>
</dbReference>
<evidence type="ECO:0000256" key="1">
    <source>
        <dbReference type="ARBA" id="ARBA00022729"/>
    </source>
</evidence>
<accession>A0A7R9QU89</accession>
<dbReference type="PANTHER" id="PTHR24373">
    <property type="entry name" value="SLIT RELATED LEUCINE-RICH REPEAT NEURONAL PROTEIN"/>
    <property type="match status" value="1"/>
</dbReference>
<reference evidence="3" key="1">
    <citation type="submission" date="2020-11" db="EMBL/GenBank/DDBJ databases">
        <authorList>
            <person name="Tran Van P."/>
        </authorList>
    </citation>
    <scope>NUCLEOTIDE SEQUENCE</scope>
</reference>
<feature type="domain" description="Ubiquitin-like" evidence="2">
    <location>
        <begin position="338"/>
        <end position="410"/>
    </location>
</feature>
<proteinExistence type="predicted"/>
<dbReference type="InterPro" id="IPR000626">
    <property type="entry name" value="Ubiquitin-like_dom"/>
</dbReference>
<keyword evidence="4" id="KW-1185">Reference proteome</keyword>
<dbReference type="SUPFAM" id="SSF52058">
    <property type="entry name" value="L domain-like"/>
    <property type="match status" value="1"/>
</dbReference>
<sequence>MSFKTFVDVLLQRYSDYQLDDCPYEVFVVGGVSPGNKQGNHLILPPALSLNKCCVKSAGSEKKIRELCATVEELDLASNCIMDMREIYKITRSMPNLRFINLSENDLSDCNIESLDNHRFDNIKSLVLNNTRIPWNALHILLDSMPCVDDLHLSLNNYSSIELNSGHKYPNLKYLYISGNPQLSDWEDIKKLMRTFPCLEGLSMADCNISLIPEEAVNYLPNLQSLNISNWPIKSWQCIERLNQVDAIISSHDYLIFNALMAVISVKTKESSLKKLSFAGMLSMKVKKSLKMKTKESSLKKLSFAVHGRVDPLAELDFSPPKHADVKVVYNEDENNEVTNEDQEKRQTKDLKLDLNKSVGDFKSELGSMFGVSPTRMRVFYVDSEMSDLIGPELLRFNQKKLYTYNVRDGDQFLIDHK</sequence>
<name>A0A7R9QU89_9ACAR</name>
<dbReference type="EMBL" id="CAJPVJ010012308">
    <property type="protein sequence ID" value="CAG2174251.1"/>
    <property type="molecule type" value="Genomic_DNA"/>
</dbReference>
<evidence type="ECO:0000313" key="3">
    <source>
        <dbReference type="EMBL" id="CAD7657064.1"/>
    </source>
</evidence>
<evidence type="ECO:0000313" key="4">
    <source>
        <dbReference type="Proteomes" id="UP000728032"/>
    </source>
</evidence>
<dbReference type="PROSITE" id="PS51450">
    <property type="entry name" value="LRR"/>
    <property type="match status" value="1"/>
</dbReference>
<dbReference type="AlphaFoldDB" id="A0A7R9QU89"/>
<dbReference type="SUPFAM" id="SSF54236">
    <property type="entry name" value="Ubiquitin-like"/>
    <property type="match status" value="1"/>
</dbReference>
<protein>
    <recommendedName>
        <fullName evidence="2">Ubiquitin-like domain-containing protein</fullName>
    </recommendedName>
</protein>
<dbReference type="InterPro" id="IPR001611">
    <property type="entry name" value="Leu-rich_rpt"/>
</dbReference>
<organism evidence="3">
    <name type="scientific">Oppiella nova</name>
    <dbReference type="NCBI Taxonomy" id="334625"/>
    <lineage>
        <taxon>Eukaryota</taxon>
        <taxon>Metazoa</taxon>
        <taxon>Ecdysozoa</taxon>
        <taxon>Arthropoda</taxon>
        <taxon>Chelicerata</taxon>
        <taxon>Arachnida</taxon>
        <taxon>Acari</taxon>
        <taxon>Acariformes</taxon>
        <taxon>Sarcoptiformes</taxon>
        <taxon>Oribatida</taxon>
        <taxon>Brachypylina</taxon>
        <taxon>Oppioidea</taxon>
        <taxon>Oppiidae</taxon>
        <taxon>Oppiella</taxon>
    </lineage>
</organism>
<dbReference type="InterPro" id="IPR032675">
    <property type="entry name" value="LRR_dom_sf"/>
</dbReference>
<dbReference type="Gene3D" id="3.80.10.10">
    <property type="entry name" value="Ribonuclease Inhibitor"/>
    <property type="match status" value="2"/>
</dbReference>
<gene>
    <name evidence="3" type="ORF">ONB1V03_LOCUS13698</name>
</gene>
<dbReference type="Proteomes" id="UP000728032">
    <property type="component" value="Unassembled WGS sequence"/>
</dbReference>
<dbReference type="Pfam" id="PF14560">
    <property type="entry name" value="Ubiquitin_2"/>
    <property type="match status" value="1"/>
</dbReference>